<dbReference type="GO" id="GO:0061710">
    <property type="term" value="F:L-threonylcarbamoyladenylate synthase"/>
    <property type="evidence" value="ECO:0007669"/>
    <property type="project" value="UniProtKB-EC"/>
</dbReference>
<dbReference type="EMBL" id="MCGR01000024">
    <property type="protein sequence ID" value="ORY80663.1"/>
    <property type="molecule type" value="Genomic_DNA"/>
</dbReference>
<dbReference type="InterPro" id="IPR005145">
    <property type="entry name" value="Sua5_C"/>
</dbReference>
<dbReference type="Pfam" id="PF03481">
    <property type="entry name" value="Sua5_C"/>
    <property type="match status" value="1"/>
</dbReference>
<dbReference type="Gene3D" id="3.40.50.11030">
    <property type="entry name" value="Threonylcarbamoyl-AMP synthase, C-terminal domain"/>
    <property type="match status" value="1"/>
</dbReference>
<keyword evidence="5" id="KW-0963">Cytoplasm</keyword>
<reference evidence="14 15" key="1">
    <citation type="submission" date="2016-07" db="EMBL/GenBank/DDBJ databases">
        <title>Pervasive Adenine N6-methylation of Active Genes in Fungi.</title>
        <authorList>
            <consortium name="DOE Joint Genome Institute"/>
            <person name="Mondo S.J."/>
            <person name="Dannebaum R.O."/>
            <person name="Kuo R.C."/>
            <person name="Labutti K."/>
            <person name="Haridas S."/>
            <person name="Kuo A."/>
            <person name="Salamov A."/>
            <person name="Ahrendt S.R."/>
            <person name="Lipzen A."/>
            <person name="Sullivan W."/>
            <person name="Andreopoulos W.B."/>
            <person name="Clum A."/>
            <person name="Lindquist E."/>
            <person name="Daum C."/>
            <person name="Ramamoorthy G.K."/>
            <person name="Gryganskyi A."/>
            <person name="Culley D."/>
            <person name="Magnuson J.K."/>
            <person name="James T.Y."/>
            <person name="O'Malley M.A."/>
            <person name="Stajich J.E."/>
            <person name="Spatafora J.W."/>
            <person name="Visel A."/>
            <person name="Grigoriev I.V."/>
        </authorList>
    </citation>
    <scope>NUCLEOTIDE SEQUENCE [LARGE SCALE GENOMIC DNA]</scope>
    <source>
        <strain evidence="14 15">62-1032</strain>
    </source>
</reference>
<dbReference type="Pfam" id="PF01300">
    <property type="entry name" value="Sua5_yciO_yrdC"/>
    <property type="match status" value="1"/>
</dbReference>
<keyword evidence="6" id="KW-0808">Transferase</keyword>
<evidence type="ECO:0000256" key="11">
    <source>
        <dbReference type="ARBA" id="ARBA00029774"/>
    </source>
</evidence>
<dbReference type="PROSITE" id="PS51163">
    <property type="entry name" value="YRDC"/>
    <property type="match status" value="1"/>
</dbReference>
<gene>
    <name evidence="14" type="ORF">BCR35DRAFT_279003</name>
</gene>
<dbReference type="InterPro" id="IPR038385">
    <property type="entry name" value="Sua5/YwlC_C"/>
</dbReference>
<dbReference type="Gene3D" id="3.90.870.10">
    <property type="entry name" value="DHBP synthase"/>
    <property type="match status" value="1"/>
</dbReference>
<evidence type="ECO:0000256" key="3">
    <source>
        <dbReference type="ARBA" id="ARBA00012584"/>
    </source>
</evidence>
<evidence type="ECO:0000256" key="7">
    <source>
        <dbReference type="ARBA" id="ARBA00022694"/>
    </source>
</evidence>
<dbReference type="PANTHER" id="PTHR17490">
    <property type="entry name" value="SUA5"/>
    <property type="match status" value="1"/>
</dbReference>
<keyword evidence="9" id="KW-0547">Nucleotide-binding</keyword>
<comment type="subcellular location">
    <subcellularLocation>
        <location evidence="1">Cytoplasm</location>
    </subcellularLocation>
</comment>
<evidence type="ECO:0000256" key="8">
    <source>
        <dbReference type="ARBA" id="ARBA00022695"/>
    </source>
</evidence>
<evidence type="ECO:0000256" key="1">
    <source>
        <dbReference type="ARBA" id="ARBA00004496"/>
    </source>
</evidence>
<evidence type="ECO:0000256" key="10">
    <source>
        <dbReference type="ARBA" id="ARBA00022840"/>
    </source>
</evidence>
<comment type="similarity">
    <text evidence="2">Belongs to the SUA5 family.</text>
</comment>
<evidence type="ECO:0000313" key="15">
    <source>
        <dbReference type="Proteomes" id="UP000193467"/>
    </source>
</evidence>
<keyword evidence="15" id="KW-1185">Reference proteome</keyword>
<accession>A0A1Y2F9V6</accession>
<evidence type="ECO:0000313" key="14">
    <source>
        <dbReference type="EMBL" id="ORY80663.1"/>
    </source>
</evidence>
<dbReference type="InterPro" id="IPR006070">
    <property type="entry name" value="Sua5-like_dom"/>
</dbReference>
<dbReference type="AlphaFoldDB" id="A0A1Y2F9V6"/>
<dbReference type="InterPro" id="IPR017945">
    <property type="entry name" value="DHBP_synth_RibB-like_a/b_dom"/>
</dbReference>
<dbReference type="InterPro" id="IPR050156">
    <property type="entry name" value="TC-AMP_synthase_SUA5"/>
</dbReference>
<keyword evidence="8" id="KW-0548">Nucleotidyltransferase</keyword>
<dbReference type="OrthoDB" id="412787at2759"/>
<evidence type="ECO:0000256" key="12">
    <source>
        <dbReference type="ARBA" id="ARBA00048366"/>
    </source>
</evidence>
<feature type="domain" description="YrdC-like" evidence="13">
    <location>
        <begin position="43"/>
        <end position="248"/>
    </location>
</feature>
<comment type="catalytic activity">
    <reaction evidence="12">
        <text>L-threonine + hydrogencarbonate + ATP = L-threonylcarbamoyladenylate + diphosphate + H2O</text>
        <dbReference type="Rhea" id="RHEA:36407"/>
        <dbReference type="ChEBI" id="CHEBI:15377"/>
        <dbReference type="ChEBI" id="CHEBI:17544"/>
        <dbReference type="ChEBI" id="CHEBI:30616"/>
        <dbReference type="ChEBI" id="CHEBI:33019"/>
        <dbReference type="ChEBI" id="CHEBI:57926"/>
        <dbReference type="ChEBI" id="CHEBI:73682"/>
        <dbReference type="EC" id="2.7.7.87"/>
    </reaction>
</comment>
<protein>
    <recommendedName>
        <fullName evidence="4">Threonylcarbamoyl-AMP synthase</fullName>
        <ecNumber evidence="3">2.7.7.87</ecNumber>
    </recommendedName>
    <alternativeName>
        <fullName evidence="11">L-threonylcarbamoyladenylate synthase</fullName>
    </alternativeName>
</protein>
<dbReference type="GO" id="GO:0008033">
    <property type="term" value="P:tRNA processing"/>
    <property type="evidence" value="ECO:0007669"/>
    <property type="project" value="UniProtKB-KW"/>
</dbReference>
<evidence type="ECO:0000256" key="4">
    <source>
        <dbReference type="ARBA" id="ARBA00015492"/>
    </source>
</evidence>
<dbReference type="GO" id="GO:0005524">
    <property type="term" value="F:ATP binding"/>
    <property type="evidence" value="ECO:0007669"/>
    <property type="project" value="UniProtKB-KW"/>
</dbReference>
<organism evidence="14 15">
    <name type="scientific">Leucosporidium creatinivorum</name>
    <dbReference type="NCBI Taxonomy" id="106004"/>
    <lineage>
        <taxon>Eukaryota</taxon>
        <taxon>Fungi</taxon>
        <taxon>Dikarya</taxon>
        <taxon>Basidiomycota</taxon>
        <taxon>Pucciniomycotina</taxon>
        <taxon>Microbotryomycetes</taxon>
        <taxon>Leucosporidiales</taxon>
        <taxon>Leucosporidium</taxon>
    </lineage>
</organism>
<dbReference type="SUPFAM" id="SSF55821">
    <property type="entry name" value="YrdC/RibB"/>
    <property type="match status" value="1"/>
</dbReference>
<dbReference type="Proteomes" id="UP000193467">
    <property type="component" value="Unassembled WGS sequence"/>
</dbReference>
<evidence type="ECO:0000256" key="6">
    <source>
        <dbReference type="ARBA" id="ARBA00022679"/>
    </source>
</evidence>
<dbReference type="EC" id="2.7.7.87" evidence="3"/>
<dbReference type="NCBIfam" id="TIGR00057">
    <property type="entry name" value="L-threonylcarbamoyladenylate synthase"/>
    <property type="match status" value="1"/>
</dbReference>
<evidence type="ECO:0000256" key="2">
    <source>
        <dbReference type="ARBA" id="ARBA00007663"/>
    </source>
</evidence>
<keyword evidence="10" id="KW-0067">ATP-binding</keyword>
<sequence length="475" mass="50330">MRTALRLLQQLKSNIMSAPTPSIPSSAPASALLLPTSTPELRASSLATASSLLAESQLVAFPTETVYGLGASALSSSAVSSIYAAKGRPADNPLIVHVSSREMLLDLLPGRESSVPALYEPLIKRFWPGALTLIFPLEGEEKAQREVAPTVTAGLPSLAIRMPSHPLSLDLIRESNLPLAAPSANLSSRPSPTTAEHVRNDLGEGRGVAAILDGGECEVGLESTVVDFLKAEKEGEEGELRVLRAGGVSAEDLEDCLREAGFGAAKEGENAGRIKVYQRDFKSDSLAAKPTTPGMKYKHYSPSNARVVLVKPVPPPSPSAPNDDHFATPSIQDLIAFSTFASTSEPPYRVGLMLTSSTLASISPLSSEAITPSCNLITLPPTSTPPEDIPFPAPDVPTLLYSYELGAKERPAEAAQRLFAGLRYLDDLPREEDDEETKGVDLILVECVEETGVGLAVMERARKAAGGAGEMSFRL</sequence>
<evidence type="ECO:0000256" key="9">
    <source>
        <dbReference type="ARBA" id="ARBA00022741"/>
    </source>
</evidence>
<comment type="caution">
    <text evidence="14">The sequence shown here is derived from an EMBL/GenBank/DDBJ whole genome shotgun (WGS) entry which is preliminary data.</text>
</comment>
<evidence type="ECO:0000259" key="13">
    <source>
        <dbReference type="PROSITE" id="PS51163"/>
    </source>
</evidence>
<evidence type="ECO:0000256" key="5">
    <source>
        <dbReference type="ARBA" id="ARBA00022490"/>
    </source>
</evidence>
<dbReference type="InParanoid" id="A0A1Y2F9V6"/>
<dbReference type="GO" id="GO:0005737">
    <property type="term" value="C:cytoplasm"/>
    <property type="evidence" value="ECO:0007669"/>
    <property type="project" value="UniProtKB-SubCell"/>
</dbReference>
<dbReference type="STRING" id="106004.A0A1Y2F9V6"/>
<dbReference type="FunCoup" id="A0A1Y2F9V6">
    <property type="interactions" value="238"/>
</dbReference>
<dbReference type="GO" id="GO:0006450">
    <property type="term" value="P:regulation of translational fidelity"/>
    <property type="evidence" value="ECO:0007669"/>
    <property type="project" value="TreeGrafter"/>
</dbReference>
<dbReference type="GO" id="GO:0003725">
    <property type="term" value="F:double-stranded RNA binding"/>
    <property type="evidence" value="ECO:0007669"/>
    <property type="project" value="InterPro"/>
</dbReference>
<proteinExistence type="inferred from homology"/>
<dbReference type="PANTHER" id="PTHR17490:SF16">
    <property type="entry name" value="THREONYLCARBAMOYL-AMP SYNTHASE"/>
    <property type="match status" value="1"/>
</dbReference>
<dbReference type="GO" id="GO:0000049">
    <property type="term" value="F:tRNA binding"/>
    <property type="evidence" value="ECO:0007669"/>
    <property type="project" value="TreeGrafter"/>
</dbReference>
<name>A0A1Y2F9V6_9BASI</name>
<keyword evidence="7" id="KW-0819">tRNA processing</keyword>